<sequence length="415" mass="47794">MQKKGVTFQLVHRSQQDPLVADENAPQRVLLPVEDKETKKNEERLEEQHKYGIFYDDDFNYLEHLKDIKDIKMEWPGQVEKELAERQQEVTIKLPSSVFASEVEEKIGMLNKAAPVSGPQLHLDPDVVAAMDEDFDYSDPENQLEDNFIELANGIASDQGSGESEESELDSDFDDNEMDEIGSLHGSQNSFGDEETKTRFTNYSITSSVMRRNDQLTLLDERFEKMFASYEENELGALECEEIEGHIPETSDILLQYADEFKKSQKGEQIDKSRIAGNIKNQLENISEDEEEYISIPVAEKEKWDCESILSTYSNIYNHPKLISEPKGKIIIDKKTGVPKNVLFSNKLTTKTLNRLNEQNGNYNNKEDDCVSGVSLTSRLSTLSIRPKDETSEEKKERKKLLREYRKERRIEREN</sequence>
<keyword evidence="4" id="KW-1185">Reference proteome</keyword>
<organism evidence="3 4">
    <name type="scientific">Aromia moschata</name>
    <dbReference type="NCBI Taxonomy" id="1265417"/>
    <lineage>
        <taxon>Eukaryota</taxon>
        <taxon>Metazoa</taxon>
        <taxon>Ecdysozoa</taxon>
        <taxon>Arthropoda</taxon>
        <taxon>Hexapoda</taxon>
        <taxon>Insecta</taxon>
        <taxon>Pterygota</taxon>
        <taxon>Neoptera</taxon>
        <taxon>Endopterygota</taxon>
        <taxon>Coleoptera</taxon>
        <taxon>Polyphaga</taxon>
        <taxon>Cucujiformia</taxon>
        <taxon>Chrysomeloidea</taxon>
        <taxon>Cerambycidae</taxon>
        <taxon>Cerambycinae</taxon>
        <taxon>Callichromatini</taxon>
        <taxon>Aromia</taxon>
    </lineage>
</organism>
<protein>
    <recommendedName>
        <fullName evidence="2">Protein LTV1 homolog</fullName>
    </recommendedName>
</protein>
<name>A0AAV8YCK1_9CUCU</name>
<evidence type="ECO:0000256" key="1">
    <source>
        <dbReference type="ARBA" id="ARBA00009078"/>
    </source>
</evidence>
<reference evidence="3" key="1">
    <citation type="journal article" date="2023" name="Insect Mol. Biol.">
        <title>Genome sequencing provides insights into the evolution of gene families encoding plant cell wall-degrading enzymes in longhorned beetles.</title>
        <authorList>
            <person name="Shin N.R."/>
            <person name="Okamura Y."/>
            <person name="Kirsch R."/>
            <person name="Pauchet Y."/>
        </authorList>
    </citation>
    <scope>NUCLEOTIDE SEQUENCE</scope>
    <source>
        <strain evidence="3">AMC_N1</strain>
    </source>
</reference>
<dbReference type="GO" id="GO:0005829">
    <property type="term" value="C:cytosol"/>
    <property type="evidence" value="ECO:0007669"/>
    <property type="project" value="TreeGrafter"/>
</dbReference>
<accession>A0AAV8YCK1</accession>
<proteinExistence type="inferred from homology"/>
<evidence type="ECO:0000313" key="4">
    <source>
        <dbReference type="Proteomes" id="UP001162162"/>
    </source>
</evidence>
<dbReference type="EMBL" id="JAPWTK010000144">
    <property type="protein sequence ID" value="KAJ8948130.1"/>
    <property type="molecule type" value="Genomic_DNA"/>
</dbReference>
<evidence type="ECO:0000256" key="2">
    <source>
        <dbReference type="ARBA" id="ARBA00021561"/>
    </source>
</evidence>
<comment type="similarity">
    <text evidence="1">Belongs to the LTV1 family.</text>
</comment>
<dbReference type="PANTHER" id="PTHR21531">
    <property type="entry name" value="LOW-TEMPERATURE VIABILITY PROTEIN LTV1-RELATED"/>
    <property type="match status" value="1"/>
</dbReference>
<dbReference type="Pfam" id="PF04180">
    <property type="entry name" value="LTV"/>
    <property type="match status" value="2"/>
</dbReference>
<dbReference type="GO" id="GO:0000056">
    <property type="term" value="P:ribosomal small subunit export from nucleus"/>
    <property type="evidence" value="ECO:0007669"/>
    <property type="project" value="TreeGrafter"/>
</dbReference>
<dbReference type="AlphaFoldDB" id="A0AAV8YCK1"/>
<evidence type="ECO:0000313" key="3">
    <source>
        <dbReference type="EMBL" id="KAJ8948130.1"/>
    </source>
</evidence>
<gene>
    <name evidence="3" type="ORF">NQ318_008483</name>
</gene>
<dbReference type="InterPro" id="IPR007307">
    <property type="entry name" value="Ltv1"/>
</dbReference>
<dbReference type="Proteomes" id="UP001162162">
    <property type="component" value="Unassembled WGS sequence"/>
</dbReference>
<dbReference type="PANTHER" id="PTHR21531:SF0">
    <property type="entry name" value="PROTEIN LTV1 HOMOLOG"/>
    <property type="match status" value="1"/>
</dbReference>
<dbReference type="GO" id="GO:0030688">
    <property type="term" value="C:preribosome, small subunit precursor"/>
    <property type="evidence" value="ECO:0007669"/>
    <property type="project" value="TreeGrafter"/>
</dbReference>
<comment type="caution">
    <text evidence="3">The sequence shown here is derived from an EMBL/GenBank/DDBJ whole genome shotgun (WGS) entry which is preliminary data.</text>
</comment>
<dbReference type="GO" id="GO:0005634">
    <property type="term" value="C:nucleus"/>
    <property type="evidence" value="ECO:0007669"/>
    <property type="project" value="TreeGrafter"/>
</dbReference>
<dbReference type="GO" id="GO:0042274">
    <property type="term" value="P:ribosomal small subunit biogenesis"/>
    <property type="evidence" value="ECO:0007669"/>
    <property type="project" value="InterPro"/>
</dbReference>